<feature type="domain" description="CUB" evidence="3">
    <location>
        <begin position="115"/>
        <end position="165"/>
    </location>
</feature>
<dbReference type="EMBL" id="KK119620">
    <property type="protein sequence ID" value="KFM76223.1"/>
    <property type="molecule type" value="Genomic_DNA"/>
</dbReference>
<evidence type="ECO:0000313" key="5">
    <source>
        <dbReference type="Proteomes" id="UP000054359"/>
    </source>
</evidence>
<dbReference type="Proteomes" id="UP000054359">
    <property type="component" value="Unassembled WGS sequence"/>
</dbReference>
<dbReference type="AlphaFoldDB" id="A0A087UFT4"/>
<evidence type="ECO:0000313" key="4">
    <source>
        <dbReference type="EMBL" id="KFM76223.1"/>
    </source>
</evidence>
<dbReference type="PANTHER" id="PTHR46908">
    <property type="entry name" value="CUBILIN-LIKE PROTEIN"/>
    <property type="match status" value="1"/>
</dbReference>
<organism evidence="4 5">
    <name type="scientific">Stegodyphus mimosarum</name>
    <name type="common">African social velvet spider</name>
    <dbReference type="NCBI Taxonomy" id="407821"/>
    <lineage>
        <taxon>Eukaryota</taxon>
        <taxon>Metazoa</taxon>
        <taxon>Ecdysozoa</taxon>
        <taxon>Arthropoda</taxon>
        <taxon>Chelicerata</taxon>
        <taxon>Arachnida</taxon>
        <taxon>Araneae</taxon>
        <taxon>Araneomorphae</taxon>
        <taxon>Entelegynae</taxon>
        <taxon>Eresoidea</taxon>
        <taxon>Eresidae</taxon>
        <taxon>Stegodyphus</taxon>
    </lineage>
</organism>
<evidence type="ECO:0000256" key="1">
    <source>
        <dbReference type="ARBA" id="ARBA00023157"/>
    </source>
</evidence>
<dbReference type="InterPro" id="IPR052129">
    <property type="entry name" value="Spermadhesin-Link_domain"/>
</dbReference>
<keyword evidence="5" id="KW-1185">Reference proteome</keyword>
<keyword evidence="1" id="KW-1015">Disulfide bond</keyword>
<comment type="caution">
    <text evidence="2">Lacks conserved residue(s) required for the propagation of feature annotation.</text>
</comment>
<proteinExistence type="predicted"/>
<dbReference type="OrthoDB" id="5949290at2759"/>
<feature type="non-terminal residue" evidence="4">
    <location>
        <position position="165"/>
    </location>
</feature>
<dbReference type="Gene3D" id="2.60.120.290">
    <property type="entry name" value="Spermadhesin, CUB domain"/>
    <property type="match status" value="1"/>
</dbReference>
<dbReference type="PROSITE" id="PS01180">
    <property type="entry name" value="CUB"/>
    <property type="match status" value="1"/>
</dbReference>
<accession>A0A087UFT4</accession>
<dbReference type="InterPro" id="IPR014756">
    <property type="entry name" value="Ig_E-set"/>
</dbReference>
<dbReference type="SUPFAM" id="SSF49854">
    <property type="entry name" value="Spermadhesin, CUB domain"/>
    <property type="match status" value="1"/>
</dbReference>
<protein>
    <submittedName>
        <fullName evidence="4">Dorsal-ventral patterning protein tolloid</fullName>
    </submittedName>
</protein>
<evidence type="ECO:0000256" key="2">
    <source>
        <dbReference type="PROSITE-ProRule" id="PRU00059"/>
    </source>
</evidence>
<dbReference type="PANTHER" id="PTHR46908:SF8">
    <property type="entry name" value="C-TYPE LECTIN DOMAIN-CONTAINING PROTEIN"/>
    <property type="match status" value="1"/>
</dbReference>
<sequence>MPECLPIKIFLEESTDYELLSWQQSSTMCVCEDKSEMQRFKLRPLRLGQVNIIAHVFSAEDESGICGTRTTAKFNATDVVLKKLFVEKGNISIERPSDITRTPQQEYLTHGENGCGGIFGGSNGTITSPSFPDPYPPNNRCVWDIVAPLGFNIILTFTHFDLGFD</sequence>
<dbReference type="SUPFAM" id="SSF81296">
    <property type="entry name" value="E set domains"/>
    <property type="match status" value="1"/>
</dbReference>
<gene>
    <name evidence="4" type="ORF">X975_22430</name>
</gene>
<dbReference type="STRING" id="407821.A0A087UFT4"/>
<dbReference type="InterPro" id="IPR035914">
    <property type="entry name" value="Sperma_CUB_dom_sf"/>
</dbReference>
<dbReference type="InterPro" id="IPR000859">
    <property type="entry name" value="CUB_dom"/>
</dbReference>
<dbReference type="Pfam" id="PF00431">
    <property type="entry name" value="CUB"/>
    <property type="match status" value="1"/>
</dbReference>
<evidence type="ECO:0000259" key="3">
    <source>
        <dbReference type="PROSITE" id="PS01180"/>
    </source>
</evidence>
<dbReference type="Gene3D" id="2.60.40.10">
    <property type="entry name" value="Immunoglobulins"/>
    <property type="match status" value="1"/>
</dbReference>
<name>A0A087UFT4_STEMI</name>
<reference evidence="4 5" key="1">
    <citation type="submission" date="2013-11" db="EMBL/GenBank/DDBJ databases">
        <title>Genome sequencing of Stegodyphus mimosarum.</title>
        <authorList>
            <person name="Bechsgaard J."/>
        </authorList>
    </citation>
    <scope>NUCLEOTIDE SEQUENCE [LARGE SCALE GENOMIC DNA]</scope>
</reference>
<dbReference type="CDD" id="cd00041">
    <property type="entry name" value="CUB"/>
    <property type="match status" value="1"/>
</dbReference>
<dbReference type="InterPro" id="IPR013783">
    <property type="entry name" value="Ig-like_fold"/>
</dbReference>